<reference evidence="2 3" key="1">
    <citation type="submission" date="2016-05" db="EMBL/GenBank/DDBJ databases">
        <title>Genome sequence of Pseudomonas stutzeri 273 and identification of the exopolysaccharide biosynthesis locus.</title>
        <authorList>
            <person name="Wu S."/>
            <person name="Sun C."/>
        </authorList>
    </citation>
    <scope>NUCLEOTIDE SEQUENCE [LARGE SCALE GENOMIC DNA]</scope>
    <source>
        <strain evidence="2 3">273</strain>
    </source>
</reference>
<evidence type="ECO:0000313" key="2">
    <source>
        <dbReference type="EMBL" id="ANF24761.1"/>
    </source>
</evidence>
<keyword evidence="1" id="KW-1133">Transmembrane helix</keyword>
<dbReference type="RefSeq" id="WP_045423332.1">
    <property type="nucleotide sequence ID" value="NZ_CP015641.1"/>
</dbReference>
<keyword evidence="1" id="KW-0812">Transmembrane</keyword>
<evidence type="ECO:0000256" key="1">
    <source>
        <dbReference type="SAM" id="Phobius"/>
    </source>
</evidence>
<evidence type="ECO:0000313" key="3">
    <source>
        <dbReference type="Proteomes" id="UP000077787"/>
    </source>
</evidence>
<keyword evidence="1" id="KW-0472">Membrane</keyword>
<feature type="transmembrane region" description="Helical" evidence="1">
    <location>
        <begin position="15"/>
        <end position="35"/>
    </location>
</feature>
<organism evidence="2 3">
    <name type="scientific">Stutzerimonas stutzeri</name>
    <name type="common">Pseudomonas stutzeri</name>
    <dbReference type="NCBI Taxonomy" id="316"/>
    <lineage>
        <taxon>Bacteria</taxon>
        <taxon>Pseudomonadati</taxon>
        <taxon>Pseudomonadota</taxon>
        <taxon>Gammaproteobacteria</taxon>
        <taxon>Pseudomonadales</taxon>
        <taxon>Pseudomonadaceae</taxon>
        <taxon>Stutzerimonas</taxon>
    </lineage>
</organism>
<proteinExistence type="predicted"/>
<gene>
    <name evidence="2" type="ORF">PS273GM_06160</name>
</gene>
<sequence length="59" mass="6152">MSLFDLLVSARKGSLTTAITIALLIGLILQIDGLIPDPAIHFSADAVEARSASPYATPD</sequence>
<name>A0A172WMQ1_STUST</name>
<dbReference type="Proteomes" id="UP000077787">
    <property type="component" value="Chromosome"/>
</dbReference>
<dbReference type="EMBL" id="CP015641">
    <property type="protein sequence ID" value="ANF24761.1"/>
    <property type="molecule type" value="Genomic_DNA"/>
</dbReference>
<protein>
    <submittedName>
        <fullName evidence="2">Uncharacterized protein</fullName>
    </submittedName>
</protein>
<accession>A0A172WMQ1</accession>
<dbReference type="AlphaFoldDB" id="A0A172WMQ1"/>